<keyword evidence="3" id="KW-1185">Reference proteome</keyword>
<proteinExistence type="predicted"/>
<dbReference type="EMBL" id="JADWDJ010000021">
    <property type="protein sequence ID" value="KAG5263493.1"/>
    <property type="molecule type" value="Genomic_DNA"/>
</dbReference>
<evidence type="ECO:0000313" key="3">
    <source>
        <dbReference type="Proteomes" id="UP000823561"/>
    </source>
</evidence>
<comment type="caution">
    <text evidence="2">The sequence shown here is derived from an EMBL/GenBank/DDBJ whole genome shotgun (WGS) entry which is preliminary data.</text>
</comment>
<accession>A0AAV6FKR8</accession>
<dbReference type="Proteomes" id="UP000823561">
    <property type="component" value="Chromosome 21"/>
</dbReference>
<gene>
    <name evidence="2" type="ORF">AALO_G00265440</name>
</gene>
<name>A0AAV6FKR8_9TELE</name>
<evidence type="ECO:0000256" key="1">
    <source>
        <dbReference type="SAM" id="MobiDB-lite"/>
    </source>
</evidence>
<evidence type="ECO:0000313" key="2">
    <source>
        <dbReference type="EMBL" id="KAG5263493.1"/>
    </source>
</evidence>
<feature type="region of interest" description="Disordered" evidence="1">
    <location>
        <begin position="41"/>
        <end position="64"/>
    </location>
</feature>
<reference evidence="2" key="1">
    <citation type="submission" date="2020-10" db="EMBL/GenBank/DDBJ databases">
        <title>Chromosome-scale genome assembly of the Allis shad, Alosa alosa.</title>
        <authorList>
            <person name="Margot Z."/>
            <person name="Christophe K."/>
            <person name="Cabau C."/>
            <person name="Louis A."/>
            <person name="Berthelot C."/>
            <person name="Parey E."/>
            <person name="Roest Crollius H."/>
            <person name="Montfort J."/>
            <person name="Robinson-Rechavi M."/>
            <person name="Bucao C."/>
            <person name="Bouchez O."/>
            <person name="Gislard M."/>
            <person name="Lluch J."/>
            <person name="Milhes M."/>
            <person name="Lampietro C."/>
            <person name="Lopez Roques C."/>
            <person name="Donnadieu C."/>
            <person name="Braasch I."/>
            <person name="Desvignes T."/>
            <person name="Postlethwait J."/>
            <person name="Bobe J."/>
            <person name="Guiguen Y."/>
        </authorList>
    </citation>
    <scope>NUCLEOTIDE SEQUENCE</scope>
    <source>
        <strain evidence="2">M-15738</strain>
        <tissue evidence="2">Blood</tissue>
    </source>
</reference>
<feature type="compositionally biased region" description="Basic and acidic residues" evidence="1">
    <location>
        <begin position="46"/>
        <end position="64"/>
    </location>
</feature>
<protein>
    <submittedName>
        <fullName evidence="2">Uncharacterized protein</fullName>
    </submittedName>
</protein>
<organism evidence="2 3">
    <name type="scientific">Alosa alosa</name>
    <name type="common">allis shad</name>
    <dbReference type="NCBI Taxonomy" id="278164"/>
    <lineage>
        <taxon>Eukaryota</taxon>
        <taxon>Metazoa</taxon>
        <taxon>Chordata</taxon>
        <taxon>Craniata</taxon>
        <taxon>Vertebrata</taxon>
        <taxon>Euteleostomi</taxon>
        <taxon>Actinopterygii</taxon>
        <taxon>Neopterygii</taxon>
        <taxon>Teleostei</taxon>
        <taxon>Clupei</taxon>
        <taxon>Clupeiformes</taxon>
        <taxon>Clupeoidei</taxon>
        <taxon>Clupeidae</taxon>
        <taxon>Alosa</taxon>
    </lineage>
</organism>
<dbReference type="AlphaFoldDB" id="A0AAV6FKR8"/>
<sequence>MKTNSVLKLTVALTPSEKTECEMWCMGSDQRLWRRRWSAEEQPYSRGEDQNGSEHRDVLFTDVA</sequence>